<reference evidence="2 4" key="1">
    <citation type="submission" date="2019-01" db="EMBL/GenBank/DDBJ databases">
        <title>Whole genome sequencing and annotation enables comparative genome analysis that reveals unique features of the Chlamydia suis R19 Genome.</title>
        <authorList>
            <person name="Dimond Z.E."/>
        </authorList>
    </citation>
    <scope>NUCLEOTIDE SEQUENCE [LARGE SCALE GENOMIC DNA]</scope>
    <source>
        <strain evidence="2 4">R19</strain>
    </source>
</reference>
<dbReference type="Proteomes" id="UP000825134">
    <property type="component" value="Chromosome"/>
</dbReference>
<accession>A0AAQ0EK88</accession>
<reference evidence="3" key="2">
    <citation type="journal article" date="2021" name="Front. Microbiol.">
        <title>Generation of Tetracycline and Rifamycin Resistant Chlamydia Suis Recombinants.</title>
        <authorList>
            <person name="Marti H."/>
            <person name="Bommana S."/>
            <person name="Read T.D."/>
            <person name="Pesch T."/>
            <person name="Prahauser B."/>
            <person name="Dean D."/>
            <person name="Borel N."/>
        </authorList>
    </citation>
    <scope>NUCLEOTIDE SEQUENCE</scope>
    <source>
        <strain evidence="3">208.1</strain>
    </source>
</reference>
<evidence type="ECO:0000313" key="2">
    <source>
        <dbReference type="EMBL" id="QHP83294.1"/>
    </source>
</evidence>
<keyword evidence="4" id="KW-1185">Reference proteome</keyword>
<dbReference type="AlphaFoldDB" id="A0AAQ0EK88"/>
<dbReference type="RefSeq" id="WP_080122030.1">
    <property type="nucleotide sequence ID" value="NZ_CP035278.1"/>
</dbReference>
<dbReference type="InterPro" id="IPR035119">
    <property type="entry name" value="IncF"/>
</dbReference>
<dbReference type="Proteomes" id="UP000512184">
    <property type="component" value="Chromosome"/>
</dbReference>
<feature type="transmembrane region" description="Helical" evidence="1">
    <location>
        <begin position="35"/>
        <end position="61"/>
    </location>
</feature>
<protein>
    <submittedName>
        <fullName evidence="3">Inclusion membrane protein IncF</fullName>
    </submittedName>
    <submittedName>
        <fullName evidence="2">Inclusion membrane protein-17</fullName>
    </submittedName>
</protein>
<gene>
    <name evidence="3" type="primary">incF</name>
    <name evidence="2" type="ORF">Chls_419</name>
    <name evidence="3" type="ORF">INQ84_03230</name>
</gene>
<proteinExistence type="predicted"/>
<dbReference type="EMBL" id="CP035278">
    <property type="protein sequence ID" value="QHP83294.1"/>
    <property type="molecule type" value="Genomic_DNA"/>
</dbReference>
<feature type="transmembrane region" description="Helical" evidence="1">
    <location>
        <begin position="67"/>
        <end position="86"/>
    </location>
</feature>
<organism evidence="3 5">
    <name type="scientific">Chlamydia suis</name>
    <dbReference type="NCBI Taxonomy" id="83559"/>
    <lineage>
        <taxon>Bacteria</taxon>
        <taxon>Pseudomonadati</taxon>
        <taxon>Chlamydiota</taxon>
        <taxon>Chlamydiia</taxon>
        <taxon>Chlamydiales</taxon>
        <taxon>Chlamydiaceae</taxon>
        <taxon>Chlamydia/Chlamydophila group</taxon>
        <taxon>Chlamydia</taxon>
    </lineage>
</organism>
<evidence type="ECO:0000256" key="1">
    <source>
        <dbReference type="SAM" id="Phobius"/>
    </source>
</evidence>
<name>A0AAQ0EK88_9CHLA</name>
<sequence length="99" mass="10123">MIRSEKIDNGLVEGHHGKCDSISFVAKTVIGVAKLVAALAALVLNGSLFVLSVIAVCVGSTPVGPLVLLAATALASFLCAATLLFANDKNPGWKLFSVS</sequence>
<evidence type="ECO:0000313" key="5">
    <source>
        <dbReference type="Proteomes" id="UP000825134"/>
    </source>
</evidence>
<keyword evidence="1" id="KW-0472">Membrane</keyword>
<evidence type="ECO:0000313" key="4">
    <source>
        <dbReference type="Proteomes" id="UP000512184"/>
    </source>
</evidence>
<dbReference type="EMBL" id="CP063185">
    <property type="protein sequence ID" value="QYC74114.1"/>
    <property type="molecule type" value="Genomic_DNA"/>
</dbReference>
<dbReference type="Pfam" id="PF17626">
    <property type="entry name" value="IncF"/>
    <property type="match status" value="1"/>
</dbReference>
<evidence type="ECO:0000313" key="3">
    <source>
        <dbReference type="EMBL" id="QYC74114.1"/>
    </source>
</evidence>
<keyword evidence="1" id="KW-1133">Transmembrane helix</keyword>
<keyword evidence="1" id="KW-0812">Transmembrane</keyword>